<dbReference type="EMBL" id="GL870877">
    <property type="protein sequence ID" value="EIJ89191.1"/>
    <property type="molecule type" value="Genomic_DNA"/>
</dbReference>
<keyword evidence="3 10" id="KW-0808">Transferase</keyword>
<dbReference type="GO" id="GO:0042761">
    <property type="term" value="P:very long-chain fatty acid biosynthetic process"/>
    <property type="evidence" value="ECO:0007669"/>
    <property type="project" value="TreeGrafter"/>
</dbReference>
<comment type="subcellular location">
    <subcellularLocation>
        <location evidence="1">Membrane</location>
        <topology evidence="1">Multi-pass membrane protein</topology>
    </subcellularLocation>
</comment>
<evidence type="ECO:0000256" key="1">
    <source>
        <dbReference type="ARBA" id="ARBA00004141"/>
    </source>
</evidence>
<evidence type="ECO:0000256" key="10">
    <source>
        <dbReference type="RuleBase" id="RU361115"/>
    </source>
</evidence>
<feature type="transmembrane region" description="Helical" evidence="10">
    <location>
        <begin position="179"/>
        <end position="199"/>
    </location>
</feature>
<dbReference type="HOGENOM" id="CLU_017661_0_0_1"/>
<dbReference type="PANTHER" id="PTHR11157">
    <property type="entry name" value="FATTY ACID ACYL TRANSFERASE-RELATED"/>
    <property type="match status" value="1"/>
</dbReference>
<dbReference type="GO" id="GO:0019367">
    <property type="term" value="P:fatty acid elongation, saturated fatty acid"/>
    <property type="evidence" value="ECO:0007669"/>
    <property type="project" value="TreeGrafter"/>
</dbReference>
<gene>
    <name evidence="11" type="ORF">NEQG_01010</name>
</gene>
<evidence type="ECO:0000256" key="9">
    <source>
        <dbReference type="ARBA" id="ARBA00023160"/>
    </source>
</evidence>
<evidence type="ECO:0000256" key="4">
    <source>
        <dbReference type="ARBA" id="ARBA00022692"/>
    </source>
</evidence>
<dbReference type="OrthoDB" id="10259681at2759"/>
<evidence type="ECO:0000256" key="7">
    <source>
        <dbReference type="ARBA" id="ARBA00023098"/>
    </source>
</evidence>
<dbReference type="EC" id="2.3.1.-" evidence="10"/>
<comment type="catalytic activity">
    <reaction evidence="10">
        <text>an acyl-CoA + malonyl-CoA + H(+) = a 3-oxoacyl-CoA + CO2 + CoA</text>
        <dbReference type="Rhea" id="RHEA:50252"/>
        <dbReference type="ChEBI" id="CHEBI:15378"/>
        <dbReference type="ChEBI" id="CHEBI:16526"/>
        <dbReference type="ChEBI" id="CHEBI:57287"/>
        <dbReference type="ChEBI" id="CHEBI:57384"/>
        <dbReference type="ChEBI" id="CHEBI:58342"/>
        <dbReference type="ChEBI" id="CHEBI:90726"/>
    </reaction>
    <physiologicalReaction direction="left-to-right" evidence="10">
        <dbReference type="Rhea" id="RHEA:50253"/>
    </physiologicalReaction>
</comment>
<keyword evidence="6 10" id="KW-1133">Transmembrane helix</keyword>
<keyword evidence="2 10" id="KW-0444">Lipid biosynthesis</keyword>
<name>I3EIZ4_NEMP3</name>
<dbReference type="GO" id="GO:0030148">
    <property type="term" value="P:sphingolipid biosynthetic process"/>
    <property type="evidence" value="ECO:0007669"/>
    <property type="project" value="TreeGrafter"/>
</dbReference>
<evidence type="ECO:0000256" key="8">
    <source>
        <dbReference type="ARBA" id="ARBA00023136"/>
    </source>
</evidence>
<dbReference type="InParanoid" id="I3EIZ4"/>
<dbReference type="FunCoup" id="I3EIZ4">
    <property type="interactions" value="60"/>
</dbReference>
<keyword evidence="5 10" id="KW-0276">Fatty acid metabolism</keyword>
<evidence type="ECO:0000313" key="11">
    <source>
        <dbReference type="EMBL" id="EIJ89191.1"/>
    </source>
</evidence>
<organism evidence="11 12">
    <name type="scientific">Nematocida parisii (strain ERTm3)</name>
    <name type="common">Nematode killer fungus</name>
    <dbReference type="NCBI Taxonomy" id="935791"/>
    <lineage>
        <taxon>Eukaryota</taxon>
        <taxon>Fungi</taxon>
        <taxon>Fungi incertae sedis</taxon>
        <taxon>Microsporidia</taxon>
        <taxon>Nematocida</taxon>
    </lineage>
</organism>
<evidence type="ECO:0000256" key="2">
    <source>
        <dbReference type="ARBA" id="ARBA00022516"/>
    </source>
</evidence>
<protein>
    <recommendedName>
        <fullName evidence="10">Elongation of fatty acids protein</fullName>
        <ecNumber evidence="10">2.3.1.-</ecNumber>
    </recommendedName>
</protein>
<keyword evidence="9 10" id="KW-0275">Fatty acid biosynthesis</keyword>
<sequence>MDSLQSASSFLGGIKNVSLHWEVPIFSAFIYIVWVVRNNKRIKEKKEKKEILNPQLSTSDKSKKSSSVTPKSVQLKTFIFAHNMGMSIFSMLVFKKTFEVIYTGFITLPFEKFIVDPGNQMEKKLSPWIWIFYISKYYEVVDTLILFMSNKESSFLQMYHHAGAIVACWLVSLSESYSGWIWVVLNSFIHSTMYLYYAMTVVGIRAPFKRAITFMQIGQFFVGLFFGAIYISRETTFSSEPTLRFYQYSAIIFNIVYVIILIGLFINFERQTYRKISAKKAPVTNQIELTESVPAPVLASKSSSALLSPS</sequence>
<evidence type="ECO:0000313" key="12">
    <source>
        <dbReference type="Proteomes" id="UP000002872"/>
    </source>
</evidence>
<keyword evidence="7 10" id="KW-0443">Lipid metabolism</keyword>
<keyword evidence="12" id="KW-1185">Reference proteome</keyword>
<feature type="transmembrane region" description="Helical" evidence="10">
    <location>
        <begin position="19"/>
        <end position="36"/>
    </location>
</feature>
<dbReference type="STRING" id="935791.I3EIZ4"/>
<feature type="transmembrane region" description="Helical" evidence="10">
    <location>
        <begin position="211"/>
        <end position="233"/>
    </location>
</feature>
<evidence type="ECO:0000256" key="5">
    <source>
        <dbReference type="ARBA" id="ARBA00022832"/>
    </source>
</evidence>
<dbReference type="GO" id="GO:0005789">
    <property type="term" value="C:endoplasmic reticulum membrane"/>
    <property type="evidence" value="ECO:0007669"/>
    <property type="project" value="TreeGrafter"/>
</dbReference>
<accession>I3EIZ4</accession>
<dbReference type="GO" id="GO:0034626">
    <property type="term" value="P:fatty acid elongation, polyunsaturated fatty acid"/>
    <property type="evidence" value="ECO:0007669"/>
    <property type="project" value="TreeGrafter"/>
</dbReference>
<feature type="transmembrane region" description="Helical" evidence="10">
    <location>
        <begin position="245"/>
        <end position="266"/>
    </location>
</feature>
<dbReference type="AlphaFoldDB" id="I3EIZ4"/>
<dbReference type="OMA" id="LANACWW"/>
<feature type="transmembrane region" description="Helical" evidence="10">
    <location>
        <begin position="155"/>
        <end position="173"/>
    </location>
</feature>
<proteinExistence type="inferred from homology"/>
<keyword evidence="4 10" id="KW-0812">Transmembrane</keyword>
<dbReference type="InterPro" id="IPR002076">
    <property type="entry name" value="ELO_fam"/>
</dbReference>
<evidence type="ECO:0000256" key="6">
    <source>
        <dbReference type="ARBA" id="ARBA00022989"/>
    </source>
</evidence>
<feature type="transmembrane region" description="Helical" evidence="10">
    <location>
        <begin position="128"/>
        <end position="148"/>
    </location>
</feature>
<dbReference type="VEuPathDB" id="MicrosporidiaDB:NEQG_01010"/>
<dbReference type="Proteomes" id="UP000002872">
    <property type="component" value="Unassembled WGS sequence"/>
</dbReference>
<dbReference type="GO" id="GO:0034625">
    <property type="term" value="P:fatty acid elongation, monounsaturated fatty acid"/>
    <property type="evidence" value="ECO:0007669"/>
    <property type="project" value="TreeGrafter"/>
</dbReference>
<comment type="similarity">
    <text evidence="10">Belongs to the ELO family.</text>
</comment>
<keyword evidence="8 10" id="KW-0472">Membrane</keyword>
<evidence type="ECO:0000256" key="3">
    <source>
        <dbReference type="ARBA" id="ARBA00022679"/>
    </source>
</evidence>
<dbReference type="PANTHER" id="PTHR11157:SF169">
    <property type="entry name" value="ELONGATION OF FATTY ACIDS PROTEIN"/>
    <property type="match status" value="1"/>
</dbReference>
<dbReference type="Pfam" id="PF01151">
    <property type="entry name" value="ELO"/>
    <property type="match status" value="1"/>
</dbReference>
<reference evidence="11" key="1">
    <citation type="submission" date="2011-01" db="EMBL/GenBank/DDBJ databases">
        <title>The Genome Sequence of Nematocida parisii strain ERTm3.</title>
        <authorList>
            <consortium name="The Broad Institute Genome Sequencing Platform"/>
            <consortium name="The Broad Institute Genome Sequencing Center for Infectious Disease"/>
            <person name="Cuomo C."/>
            <person name="Troemel E."/>
            <person name="Young S.K."/>
            <person name="Zeng Q."/>
            <person name="Gargeya S."/>
            <person name="Fitzgerald M."/>
            <person name="Haas B."/>
            <person name="Abouelleil A."/>
            <person name="Alvarado L."/>
            <person name="Arachchi H.M."/>
            <person name="Berlin A."/>
            <person name="Chapman S.B."/>
            <person name="Gearin G."/>
            <person name="Goldberg J."/>
            <person name="Griggs A."/>
            <person name="Gujja S."/>
            <person name="Hansen M."/>
            <person name="Heiman D."/>
            <person name="Howarth C."/>
            <person name="Larimer J."/>
            <person name="Lui A."/>
            <person name="MacDonald P.J.P."/>
            <person name="McCowen C."/>
            <person name="Montmayeur A."/>
            <person name="Murphy C."/>
            <person name="Neiman D."/>
            <person name="Pearson M."/>
            <person name="Priest M."/>
            <person name="Roberts A."/>
            <person name="Saif S."/>
            <person name="Shea T."/>
            <person name="Sisk P."/>
            <person name="Stolte C."/>
            <person name="Sykes S."/>
            <person name="Wortman J."/>
            <person name="Nusbaum C."/>
            <person name="Birren B."/>
        </authorList>
    </citation>
    <scope>NUCLEOTIDE SEQUENCE</scope>
    <source>
        <strain evidence="11">ERTm3</strain>
    </source>
</reference>
<dbReference type="GO" id="GO:0009922">
    <property type="term" value="F:fatty acid elongase activity"/>
    <property type="evidence" value="ECO:0007669"/>
    <property type="project" value="InterPro"/>
</dbReference>